<dbReference type="Gene3D" id="3.30.9.10">
    <property type="entry name" value="D-Amino Acid Oxidase, subunit A, domain 2"/>
    <property type="match status" value="1"/>
</dbReference>
<keyword evidence="8" id="KW-1185">Reference proteome</keyword>
<feature type="domain" description="FAD dependent oxidoreductase" evidence="6">
    <location>
        <begin position="78"/>
        <end position="294"/>
    </location>
</feature>
<dbReference type="InterPro" id="IPR023209">
    <property type="entry name" value="DAO"/>
</dbReference>
<comment type="caution">
    <text evidence="7">The sequence shown here is derived from an EMBL/GenBank/DDBJ whole genome shotgun (WGS) entry which is preliminary data.</text>
</comment>
<keyword evidence="3" id="KW-0285">Flavoprotein</keyword>
<comment type="cofactor">
    <cofactor evidence="1">
        <name>FAD</name>
        <dbReference type="ChEBI" id="CHEBI:57692"/>
    </cofactor>
</comment>
<keyword evidence="5" id="KW-0560">Oxidoreductase</keyword>
<dbReference type="PANTHER" id="PTHR11530:SF25">
    <property type="entry name" value="FAD DEPENDENT OXIDOREDUCTASE DOMAIN-CONTAINING PROTEIN"/>
    <property type="match status" value="1"/>
</dbReference>
<keyword evidence="4" id="KW-0274">FAD</keyword>
<evidence type="ECO:0000313" key="7">
    <source>
        <dbReference type="EMBL" id="KAL1631718.1"/>
    </source>
</evidence>
<dbReference type="EMBL" id="JAJVDC020000039">
    <property type="protein sequence ID" value="KAL1631718.1"/>
    <property type="molecule type" value="Genomic_DNA"/>
</dbReference>
<gene>
    <name evidence="7" type="ORF">SLS56_004392</name>
</gene>
<evidence type="ECO:0000256" key="4">
    <source>
        <dbReference type="ARBA" id="ARBA00022827"/>
    </source>
</evidence>
<reference evidence="7 8" key="1">
    <citation type="submission" date="2024-02" db="EMBL/GenBank/DDBJ databases">
        <title>De novo assembly and annotation of 12 fungi associated with fruit tree decline syndrome in Ontario, Canada.</title>
        <authorList>
            <person name="Sulman M."/>
            <person name="Ellouze W."/>
            <person name="Ilyukhin E."/>
        </authorList>
    </citation>
    <scope>NUCLEOTIDE SEQUENCE [LARGE SCALE GENOMIC DNA]</scope>
    <source>
        <strain evidence="7 8">M1-105</strain>
    </source>
</reference>
<dbReference type="Gene3D" id="3.40.50.720">
    <property type="entry name" value="NAD(P)-binding Rossmann-like Domain"/>
    <property type="match status" value="1"/>
</dbReference>
<name>A0ABR3SWJ0_9PEZI</name>
<protein>
    <recommendedName>
        <fullName evidence="6">FAD dependent oxidoreductase domain-containing protein</fullName>
    </recommendedName>
</protein>
<evidence type="ECO:0000256" key="3">
    <source>
        <dbReference type="ARBA" id="ARBA00022630"/>
    </source>
</evidence>
<comment type="similarity">
    <text evidence="2">Belongs to the DAMOX/DASOX family.</text>
</comment>
<evidence type="ECO:0000256" key="1">
    <source>
        <dbReference type="ARBA" id="ARBA00001974"/>
    </source>
</evidence>
<evidence type="ECO:0000256" key="5">
    <source>
        <dbReference type="ARBA" id="ARBA00023002"/>
    </source>
</evidence>
<proteinExistence type="inferred from homology"/>
<dbReference type="PROSITE" id="PS00677">
    <property type="entry name" value="DAO"/>
    <property type="match status" value="1"/>
</dbReference>
<accession>A0ABR3SWJ0</accession>
<dbReference type="SUPFAM" id="SSF51971">
    <property type="entry name" value="Nucleotide-binding domain"/>
    <property type="match status" value="1"/>
</dbReference>
<evidence type="ECO:0000259" key="6">
    <source>
        <dbReference type="Pfam" id="PF01266"/>
    </source>
</evidence>
<dbReference type="PANTHER" id="PTHR11530">
    <property type="entry name" value="D-AMINO ACID OXIDASE"/>
    <property type="match status" value="1"/>
</dbReference>
<evidence type="ECO:0000256" key="2">
    <source>
        <dbReference type="ARBA" id="ARBA00006730"/>
    </source>
</evidence>
<organism evidence="7 8">
    <name type="scientific">Neofusicoccum ribis</name>
    <dbReference type="NCBI Taxonomy" id="45134"/>
    <lineage>
        <taxon>Eukaryota</taxon>
        <taxon>Fungi</taxon>
        <taxon>Dikarya</taxon>
        <taxon>Ascomycota</taxon>
        <taxon>Pezizomycotina</taxon>
        <taxon>Dothideomycetes</taxon>
        <taxon>Dothideomycetes incertae sedis</taxon>
        <taxon>Botryosphaeriales</taxon>
        <taxon>Botryosphaeriaceae</taxon>
        <taxon>Neofusicoccum</taxon>
    </lineage>
</organism>
<evidence type="ECO:0000313" key="8">
    <source>
        <dbReference type="Proteomes" id="UP001521116"/>
    </source>
</evidence>
<dbReference type="SUPFAM" id="SSF54373">
    <property type="entry name" value="FAD-linked reductases, C-terminal domain"/>
    <property type="match status" value="1"/>
</dbReference>
<dbReference type="PIRSF" id="PIRSF000189">
    <property type="entry name" value="D-aa_oxidase"/>
    <property type="match status" value="1"/>
</dbReference>
<dbReference type="Pfam" id="PF01266">
    <property type="entry name" value="DAO"/>
    <property type="match status" value="1"/>
</dbReference>
<dbReference type="InterPro" id="IPR006076">
    <property type="entry name" value="FAD-dep_OxRdtase"/>
</dbReference>
<dbReference type="InterPro" id="IPR006181">
    <property type="entry name" value="D-amino_acid_oxidase_CS"/>
</dbReference>
<sequence>MVAYHIWDQLASSKPLSDISGVRIKPADFFFPMPVEQDEDQRDKMIEIMASGVRGFRHDENIIHERGINKSYGAVDAYEHLAPVIDTDTCMAFLKDLVASKGAKLITRTIKGDLFDQEQPLRAEFQADAIINATGLSGSEVAGDKSCYPIRGVLIRVINDGTDFPKLDQALTISADVAGEIVFLVPRNDGILLIGGITEPNQHALDLTLDSPIVKRMRARCEEFLPDLKKARLDPDYPLAQGLRPFRQRNIRVERELRFQELGAGSERKLVPSRIVHNYGHGGAGWSLSFGCAADVLALVEEALLDLPPRAMRVDAGEPKVPQSVPVSTKVPAEQDLDLHVKARL</sequence>
<dbReference type="Proteomes" id="UP001521116">
    <property type="component" value="Unassembled WGS sequence"/>
</dbReference>